<dbReference type="GO" id="GO:0003677">
    <property type="term" value="F:DNA binding"/>
    <property type="evidence" value="ECO:0007669"/>
    <property type="project" value="InterPro"/>
</dbReference>
<dbReference type="Gene3D" id="3.40.930.10">
    <property type="entry name" value="Mannitol-specific EII, Chain A"/>
    <property type="match status" value="1"/>
</dbReference>
<keyword evidence="2" id="KW-0762">Sugar transport</keyword>
<dbReference type="InterPro" id="IPR010093">
    <property type="entry name" value="SinI_DNA-bd"/>
</dbReference>
<dbReference type="NCBIfam" id="TIGR01764">
    <property type="entry name" value="excise"/>
    <property type="match status" value="1"/>
</dbReference>
<organism evidence="2 3">
    <name type="scientific">Pelovirga terrestris</name>
    <dbReference type="NCBI Taxonomy" id="2771352"/>
    <lineage>
        <taxon>Bacteria</taxon>
        <taxon>Pseudomonadati</taxon>
        <taxon>Thermodesulfobacteriota</taxon>
        <taxon>Desulfuromonadia</taxon>
        <taxon>Geobacterales</taxon>
        <taxon>Geobacteraceae</taxon>
        <taxon>Pelovirga</taxon>
    </lineage>
</organism>
<comment type="caution">
    <text evidence="2">The sequence shown here is derived from an EMBL/GenBank/DDBJ whole genome shotgun (WGS) entry which is preliminary data.</text>
</comment>
<dbReference type="PANTHER" id="PTHR47738">
    <property type="entry name" value="PTS SYSTEM FRUCTOSE-LIKE EIIA COMPONENT-RELATED"/>
    <property type="match status" value="1"/>
</dbReference>
<dbReference type="InterPro" id="IPR051541">
    <property type="entry name" value="PTS_SugarTrans_NitroReg"/>
</dbReference>
<dbReference type="EMBL" id="JACWUN010000017">
    <property type="protein sequence ID" value="MBD1401558.1"/>
    <property type="molecule type" value="Genomic_DNA"/>
</dbReference>
<protein>
    <submittedName>
        <fullName evidence="2">PTS sugar transporter subunit IIA</fullName>
    </submittedName>
</protein>
<reference evidence="2" key="1">
    <citation type="submission" date="2020-09" db="EMBL/GenBank/DDBJ databases">
        <title>Pelobacter alkaliphilus sp. nov., a novel anaerobic arsenate-reducing bacterium from terrestrial mud volcano.</title>
        <authorList>
            <person name="Khomyakova M.A."/>
            <person name="Merkel A.Y."/>
            <person name="Slobodkin A.I."/>
        </authorList>
    </citation>
    <scope>NUCLEOTIDE SEQUENCE</scope>
    <source>
        <strain evidence="2">M08fum</strain>
    </source>
</reference>
<feature type="domain" description="PTS EIIA type-2" evidence="1">
    <location>
        <begin position="75"/>
        <end position="219"/>
    </location>
</feature>
<dbReference type="Proteomes" id="UP000632828">
    <property type="component" value="Unassembled WGS sequence"/>
</dbReference>
<dbReference type="PANTHER" id="PTHR47738:SF1">
    <property type="entry name" value="NITROGEN REGULATORY PROTEIN"/>
    <property type="match status" value="1"/>
</dbReference>
<sequence>MNLSVKDAAKLLAVAEKTIYRWIKQDIVPAYKINENYRFNRAELLEWATSRRMGVSVEAFNEPETVAQPLPALSEALESGGIFYRVGGDTRKKVLLDVVNHLRLPDEVDRDYLFRVLLAREKIASTAVGNGIAFPHPRNPVLLHVTRPTVTLCFLDNPVDFHALDGLPVRILFTLITPTLRSHLHLLSNLAFVLKNKNFEQVIQNQGSREEIVAALRLAEQKLVL</sequence>
<dbReference type="InterPro" id="IPR016152">
    <property type="entry name" value="PTrfase/Anion_transptr"/>
</dbReference>
<dbReference type="CDD" id="cd00211">
    <property type="entry name" value="PTS_IIA_fru"/>
    <property type="match status" value="1"/>
</dbReference>
<evidence type="ECO:0000313" key="2">
    <source>
        <dbReference type="EMBL" id="MBD1401558.1"/>
    </source>
</evidence>
<keyword evidence="3" id="KW-1185">Reference proteome</keyword>
<dbReference type="RefSeq" id="WP_191157292.1">
    <property type="nucleotide sequence ID" value="NZ_JACWUN010000017.1"/>
</dbReference>
<gene>
    <name evidence="2" type="ORF">ICT70_12890</name>
</gene>
<proteinExistence type="predicted"/>
<keyword evidence="2" id="KW-0813">Transport</keyword>
<dbReference type="AlphaFoldDB" id="A0A8J6QSB5"/>
<dbReference type="PROSITE" id="PS51094">
    <property type="entry name" value="PTS_EIIA_TYPE_2"/>
    <property type="match status" value="1"/>
</dbReference>
<dbReference type="InterPro" id="IPR002178">
    <property type="entry name" value="PTS_EIIA_type-2_dom"/>
</dbReference>
<dbReference type="Pfam" id="PF00359">
    <property type="entry name" value="PTS_EIIA_2"/>
    <property type="match status" value="1"/>
</dbReference>
<dbReference type="Pfam" id="PF12728">
    <property type="entry name" value="HTH_17"/>
    <property type="match status" value="1"/>
</dbReference>
<name>A0A8J6QSB5_9BACT</name>
<dbReference type="GO" id="GO:0030295">
    <property type="term" value="F:protein kinase activator activity"/>
    <property type="evidence" value="ECO:0007669"/>
    <property type="project" value="TreeGrafter"/>
</dbReference>
<evidence type="ECO:0000259" key="1">
    <source>
        <dbReference type="PROSITE" id="PS51094"/>
    </source>
</evidence>
<dbReference type="InterPro" id="IPR009061">
    <property type="entry name" value="DNA-bd_dom_put_sf"/>
</dbReference>
<evidence type="ECO:0000313" key="3">
    <source>
        <dbReference type="Proteomes" id="UP000632828"/>
    </source>
</evidence>
<dbReference type="InterPro" id="IPR041657">
    <property type="entry name" value="HTH_17"/>
</dbReference>
<dbReference type="SUPFAM" id="SSF55804">
    <property type="entry name" value="Phoshotransferase/anion transport protein"/>
    <property type="match status" value="1"/>
</dbReference>
<accession>A0A8J6QSB5</accession>
<dbReference type="SUPFAM" id="SSF46955">
    <property type="entry name" value="Putative DNA-binding domain"/>
    <property type="match status" value="1"/>
</dbReference>